<organism evidence="1 2">
    <name type="scientific">Racocetra fulgida</name>
    <dbReference type="NCBI Taxonomy" id="60492"/>
    <lineage>
        <taxon>Eukaryota</taxon>
        <taxon>Fungi</taxon>
        <taxon>Fungi incertae sedis</taxon>
        <taxon>Mucoromycota</taxon>
        <taxon>Glomeromycotina</taxon>
        <taxon>Glomeromycetes</taxon>
        <taxon>Diversisporales</taxon>
        <taxon>Gigasporaceae</taxon>
        <taxon>Racocetra</taxon>
    </lineage>
</organism>
<feature type="non-terminal residue" evidence="1">
    <location>
        <position position="1"/>
    </location>
</feature>
<gene>
    <name evidence="1" type="ORF">RFULGI_LOCUS17505</name>
</gene>
<dbReference type="InterPro" id="IPR027417">
    <property type="entry name" value="P-loop_NTPase"/>
</dbReference>
<name>A0A9N9P971_9GLOM</name>
<dbReference type="AlphaFoldDB" id="A0A9N9P971"/>
<reference evidence="1" key="1">
    <citation type="submission" date="2021-06" db="EMBL/GenBank/DDBJ databases">
        <authorList>
            <person name="Kallberg Y."/>
            <person name="Tangrot J."/>
            <person name="Rosling A."/>
        </authorList>
    </citation>
    <scope>NUCLEOTIDE SEQUENCE</scope>
    <source>
        <strain evidence="1">IN212</strain>
    </source>
</reference>
<evidence type="ECO:0000313" key="1">
    <source>
        <dbReference type="EMBL" id="CAG8798649.1"/>
    </source>
</evidence>
<accession>A0A9N9P971</accession>
<evidence type="ECO:0000313" key="2">
    <source>
        <dbReference type="Proteomes" id="UP000789396"/>
    </source>
</evidence>
<dbReference type="Proteomes" id="UP000789396">
    <property type="component" value="Unassembled WGS sequence"/>
</dbReference>
<proteinExistence type="predicted"/>
<dbReference type="OrthoDB" id="10261556at2759"/>
<comment type="caution">
    <text evidence="1">The sequence shown here is derived from an EMBL/GenBank/DDBJ whole genome shotgun (WGS) entry which is preliminary data.</text>
</comment>
<dbReference type="Gene3D" id="3.40.50.300">
    <property type="entry name" value="P-loop containing nucleotide triphosphate hydrolases"/>
    <property type="match status" value="1"/>
</dbReference>
<sequence length="82" mass="9396">QELINKGISSAMLYASSEQPYNVQETIFSEIASGFIRILLVTPEKYIKNLAFACMLQNIAHSRGLQFVVDETHYINNYAYFQ</sequence>
<dbReference type="EMBL" id="CAJVPZ010069070">
    <property type="protein sequence ID" value="CAG8798649.1"/>
    <property type="molecule type" value="Genomic_DNA"/>
</dbReference>
<protein>
    <submittedName>
        <fullName evidence="1">7948_t:CDS:1</fullName>
    </submittedName>
</protein>
<keyword evidence="2" id="KW-1185">Reference proteome</keyword>